<protein>
    <recommendedName>
        <fullName evidence="3">NADH:flavin oxidoreductase/NADH oxidase N-terminal domain-containing protein</fullName>
    </recommendedName>
</protein>
<dbReference type="InterPro" id="IPR001155">
    <property type="entry name" value="OxRdtase_FMN_N"/>
</dbReference>
<dbReference type="Pfam" id="PF00724">
    <property type="entry name" value="Oxidored_FMN"/>
    <property type="match status" value="1"/>
</dbReference>
<dbReference type="AlphaFoldDB" id="A0A2S7F7N2"/>
<reference evidence="4 5" key="1">
    <citation type="submission" date="2016-01" db="EMBL/GenBank/DDBJ databases">
        <title>Characterization of the Clostridium difficile lineages that are prevalent in Hong Kong and China.</title>
        <authorList>
            <person name="Kwok J.S.-L."/>
            <person name="Lam W.-Y."/>
            <person name="Ip M."/>
            <person name="Chan T.-F."/>
            <person name="Hawkey P.M."/>
            <person name="Tsui S.K.-W."/>
        </authorList>
    </citation>
    <scope>NUCLEOTIDE SEQUENCE [LARGE SCALE GENOMIC DNA]</scope>
    <source>
        <strain evidence="4 5">300064</strain>
    </source>
</reference>
<dbReference type="InterPro" id="IPR013785">
    <property type="entry name" value="Aldolase_TIM"/>
</dbReference>
<dbReference type="SUPFAM" id="SSF51395">
    <property type="entry name" value="FMN-linked oxidoreductases"/>
    <property type="match status" value="1"/>
</dbReference>
<comment type="caution">
    <text evidence="4">The sequence shown here is derived from an EMBL/GenBank/DDBJ whole genome shotgun (WGS) entry which is preliminary data.</text>
</comment>
<evidence type="ECO:0000313" key="4">
    <source>
        <dbReference type="EMBL" id="PPV12882.1"/>
    </source>
</evidence>
<sequence length="353" mass="39229">MKQIFEQIKIGKLNINNRIVRSATMEFGTTENGNITDKYIKLYEELAKGGSGLIITGAMAVNCDSQVKKDMINIYNENFINSFSKVTNAVHSFKSKIVPQLAHGGLISIESYSGKRFGPSNIIGGKEMSKRDINRVIMDFSKAAEKCKQAGADGIEIHAAHGFLISQFLSPAFNKRQDEYGGSIKYRSRILFEIINSIKSKVGYDFPILIKLNYSDLTENGLSLEDSKWVCSTLDSINIDAIEISSGIISDKTYSPAQLVPNKYAEAYNEKAASIISDYINTPIICVGGNRTFSSMEQSLNSTNIKAFSLCRPLICEPDLPEKWRKDNSYIPKCISCNSCFKSYLLKCSLSNL</sequence>
<dbReference type="EMBL" id="LRDH01000131">
    <property type="protein sequence ID" value="PPV12882.1"/>
    <property type="molecule type" value="Genomic_DNA"/>
</dbReference>
<dbReference type="GO" id="GO:0016491">
    <property type="term" value="F:oxidoreductase activity"/>
    <property type="evidence" value="ECO:0007669"/>
    <property type="project" value="UniProtKB-KW"/>
</dbReference>
<dbReference type="RefSeq" id="WP_104675657.1">
    <property type="nucleotide sequence ID" value="NZ_JAIOKK010000009.1"/>
</dbReference>
<dbReference type="CDD" id="cd02803">
    <property type="entry name" value="OYE_like_FMN_family"/>
    <property type="match status" value="1"/>
</dbReference>
<keyword evidence="1" id="KW-0285">Flavoprotein</keyword>
<dbReference type="Proteomes" id="UP000238081">
    <property type="component" value="Unassembled WGS sequence"/>
</dbReference>
<evidence type="ECO:0000256" key="2">
    <source>
        <dbReference type="ARBA" id="ARBA00023002"/>
    </source>
</evidence>
<dbReference type="GO" id="GO:0010181">
    <property type="term" value="F:FMN binding"/>
    <property type="evidence" value="ECO:0007669"/>
    <property type="project" value="InterPro"/>
</dbReference>
<feature type="domain" description="NADH:flavin oxidoreductase/NADH oxidase N-terminal" evidence="3">
    <location>
        <begin position="4"/>
        <end position="326"/>
    </location>
</feature>
<name>A0A2S7F7N2_CLOBU</name>
<accession>A0A2S7F7N2</accession>
<proteinExistence type="predicted"/>
<dbReference type="InterPro" id="IPR051799">
    <property type="entry name" value="NADH_flavin_oxidoreductase"/>
</dbReference>
<dbReference type="PANTHER" id="PTHR43656">
    <property type="entry name" value="BINDING OXIDOREDUCTASE, PUTATIVE (AFU_ORTHOLOGUE AFUA_2G08260)-RELATED"/>
    <property type="match status" value="1"/>
</dbReference>
<evidence type="ECO:0000259" key="3">
    <source>
        <dbReference type="Pfam" id="PF00724"/>
    </source>
</evidence>
<gene>
    <name evidence="4" type="ORF">AWN73_17675</name>
</gene>
<evidence type="ECO:0000313" key="5">
    <source>
        <dbReference type="Proteomes" id="UP000238081"/>
    </source>
</evidence>
<keyword evidence="2" id="KW-0560">Oxidoreductase</keyword>
<dbReference type="Gene3D" id="3.20.20.70">
    <property type="entry name" value="Aldolase class I"/>
    <property type="match status" value="1"/>
</dbReference>
<dbReference type="PANTHER" id="PTHR43656:SF2">
    <property type="entry name" value="BINDING OXIDOREDUCTASE, PUTATIVE (AFU_ORTHOLOGUE AFUA_2G08260)-RELATED"/>
    <property type="match status" value="1"/>
</dbReference>
<organism evidence="4 5">
    <name type="scientific">Clostridium butyricum</name>
    <dbReference type="NCBI Taxonomy" id="1492"/>
    <lineage>
        <taxon>Bacteria</taxon>
        <taxon>Bacillati</taxon>
        <taxon>Bacillota</taxon>
        <taxon>Clostridia</taxon>
        <taxon>Eubacteriales</taxon>
        <taxon>Clostridiaceae</taxon>
        <taxon>Clostridium</taxon>
    </lineage>
</organism>
<evidence type="ECO:0000256" key="1">
    <source>
        <dbReference type="ARBA" id="ARBA00022630"/>
    </source>
</evidence>